<name>A0ABS8FCE2_9FIRM</name>
<comment type="caution">
    <text evidence="1">The sequence shown here is derived from an EMBL/GenBank/DDBJ whole genome shotgun (WGS) entry which is preliminary data.</text>
</comment>
<dbReference type="Proteomes" id="UP001430637">
    <property type="component" value="Unassembled WGS sequence"/>
</dbReference>
<keyword evidence="2" id="KW-1185">Reference proteome</keyword>
<accession>A0ABS8FCE2</accession>
<dbReference type="RefSeq" id="WP_227621229.1">
    <property type="nucleotide sequence ID" value="NZ_JAJEQL010000018.1"/>
</dbReference>
<proteinExistence type="predicted"/>
<gene>
    <name evidence="1" type="ORF">LKD23_08260</name>
</gene>
<protein>
    <submittedName>
        <fullName evidence="1">Uncharacterized protein</fullName>
    </submittedName>
</protein>
<dbReference type="EMBL" id="JAJEQL010000018">
    <property type="protein sequence ID" value="MCC2199743.1"/>
    <property type="molecule type" value="Genomic_DNA"/>
</dbReference>
<organism evidence="1 2">
    <name type="scientific">Faecalibacterium butyricigenerans</name>
    <dbReference type="NCBI Taxonomy" id="1851427"/>
    <lineage>
        <taxon>Bacteria</taxon>
        <taxon>Bacillati</taxon>
        <taxon>Bacillota</taxon>
        <taxon>Clostridia</taxon>
        <taxon>Eubacteriales</taxon>
        <taxon>Oscillospiraceae</taxon>
        <taxon>Faecalibacterium</taxon>
    </lineage>
</organism>
<evidence type="ECO:0000313" key="1">
    <source>
        <dbReference type="EMBL" id="MCC2199743.1"/>
    </source>
</evidence>
<reference evidence="1" key="1">
    <citation type="submission" date="2021-10" db="EMBL/GenBank/DDBJ databases">
        <title>Anaerobic single-cell dispensing facilitates the cultivation of human gut bacteria.</title>
        <authorList>
            <person name="Afrizal A."/>
        </authorList>
    </citation>
    <scope>NUCLEOTIDE SEQUENCE</scope>
    <source>
        <strain evidence="1">CLA-AA-H233</strain>
    </source>
</reference>
<sequence>MNARPLRHGHVQFILDPGAVNVDVKVETTKILKQHKAYLAQFEEMLNDERIA</sequence>
<evidence type="ECO:0000313" key="2">
    <source>
        <dbReference type="Proteomes" id="UP001430637"/>
    </source>
</evidence>